<evidence type="ECO:0000256" key="8">
    <source>
        <dbReference type="HAMAP-Rule" id="MF_00195"/>
    </source>
</evidence>
<dbReference type="InterPro" id="IPR027417">
    <property type="entry name" value="P-loop_NTPase"/>
</dbReference>
<dbReference type="InterPro" id="IPR015946">
    <property type="entry name" value="KH_dom-like_a/b"/>
</dbReference>
<evidence type="ECO:0000256" key="9">
    <source>
        <dbReference type="PROSITE-ProRule" id="PRU01049"/>
    </source>
</evidence>
<feature type="binding site" evidence="8">
    <location>
        <begin position="9"/>
        <end position="16"/>
    </location>
    <ligand>
        <name>GTP</name>
        <dbReference type="ChEBI" id="CHEBI:37565"/>
        <label>1</label>
    </ligand>
</feature>
<name>A0ABV5ZCT7_9GAMM</name>
<dbReference type="InterPro" id="IPR031166">
    <property type="entry name" value="G_ENGA"/>
</dbReference>
<feature type="domain" description="EngA-type G" evidence="11">
    <location>
        <begin position="3"/>
        <end position="165"/>
    </location>
</feature>
<feature type="binding site" evidence="8">
    <location>
        <begin position="56"/>
        <end position="60"/>
    </location>
    <ligand>
        <name>GTP</name>
        <dbReference type="ChEBI" id="CHEBI:37565"/>
        <label>1</label>
    </ligand>
</feature>
<evidence type="ECO:0000256" key="7">
    <source>
        <dbReference type="ARBA" id="ARBA00032345"/>
    </source>
</evidence>
<dbReference type="PIRSF" id="PIRSF006485">
    <property type="entry name" value="GTP-binding_EngA"/>
    <property type="match status" value="1"/>
</dbReference>
<keyword evidence="3 8" id="KW-0690">Ribosome biogenesis</keyword>
<dbReference type="InterPro" id="IPR006073">
    <property type="entry name" value="GTP-bd"/>
</dbReference>
<feature type="binding site" evidence="8">
    <location>
        <begin position="118"/>
        <end position="121"/>
    </location>
    <ligand>
        <name>GTP</name>
        <dbReference type="ChEBI" id="CHEBI:37565"/>
        <label>1</label>
    </ligand>
</feature>
<keyword evidence="13" id="KW-1185">Reference proteome</keyword>
<proteinExistence type="inferred from homology"/>
<keyword evidence="4 10" id="KW-0677">Repeat</keyword>
<keyword evidence="5 8" id="KW-0547">Nucleotide-binding</keyword>
<comment type="similarity">
    <text evidence="1 8 9 10">Belongs to the TRAFAC class TrmE-Era-EngA-EngB-Septin-like GTPase superfamily. EngA (Der) GTPase family.</text>
</comment>
<dbReference type="NCBIfam" id="TIGR03594">
    <property type="entry name" value="GTPase_EngA"/>
    <property type="match status" value="1"/>
</dbReference>
<protein>
    <recommendedName>
        <fullName evidence="2 8">GTPase Der</fullName>
    </recommendedName>
    <alternativeName>
        <fullName evidence="7 8">GTP-binding protein EngA</fullName>
    </alternativeName>
</protein>
<sequence length="471" mass="52389">MIPVVALVGRPNVGKSTLFNRLTRSNDALVADMPGVTRDRKYGEGRVGSHGFIVVDTGGISGNEDGIDAVMAGQSLLAIEEADVVLLMVDGRAGLNPADEMIAQHLRRQGKTAWVVVNKTDGLDPDVAMGDFYALGLQALPIAAAHGRGVTSMIEEVLAGYPILEEQEAQVELQSKGIRISVVGRPNVGKSTLVNRMLGEDRVVVYDHAGTTRDSIYIPYERHGKDYTLIDTAGVRRRKSIHEAIEKFSIIKTLQAIRDAHVVVCVLDAREGISEQDLHLLGFVLESGRALVIAVNKWDGMTQEQKDEVRRQLDRRLTFTHFADLHFISALHGTAVGDLYKSVDQAYESAMSKWSTNRLTKLLQDCVQDHQPPMVRGRRIKLRYAHQGGSNPPLFIVHGSMTDELPSSYKRYLENRFADILSIKGTPVRFEFRSGANPFADKPKKLTARQVREQARQRRLVRNIKRRENKG</sequence>
<dbReference type="NCBIfam" id="TIGR00231">
    <property type="entry name" value="small_GTP"/>
    <property type="match status" value="2"/>
</dbReference>
<organism evidence="12 13">
    <name type="scientific">Balneatrix alpica</name>
    <dbReference type="NCBI Taxonomy" id="75684"/>
    <lineage>
        <taxon>Bacteria</taxon>
        <taxon>Pseudomonadati</taxon>
        <taxon>Pseudomonadota</taxon>
        <taxon>Gammaproteobacteria</taxon>
        <taxon>Oceanospirillales</taxon>
        <taxon>Balneatrichaceae</taxon>
        <taxon>Balneatrix</taxon>
    </lineage>
</organism>
<dbReference type="PRINTS" id="PR00326">
    <property type="entry name" value="GTP1OBG"/>
</dbReference>
<dbReference type="CDD" id="cd01894">
    <property type="entry name" value="EngA1"/>
    <property type="match status" value="1"/>
</dbReference>
<dbReference type="Proteomes" id="UP001589628">
    <property type="component" value="Unassembled WGS sequence"/>
</dbReference>
<dbReference type="PANTHER" id="PTHR43834:SF6">
    <property type="entry name" value="GTPASE DER"/>
    <property type="match status" value="1"/>
</dbReference>
<dbReference type="Pfam" id="PF14714">
    <property type="entry name" value="KH_dom-like"/>
    <property type="match status" value="1"/>
</dbReference>
<evidence type="ECO:0000256" key="2">
    <source>
        <dbReference type="ARBA" id="ARBA00020953"/>
    </source>
</evidence>
<dbReference type="HAMAP" id="MF_00195">
    <property type="entry name" value="GTPase_Der"/>
    <property type="match status" value="1"/>
</dbReference>
<reference evidence="12 13" key="1">
    <citation type="submission" date="2024-09" db="EMBL/GenBank/DDBJ databases">
        <authorList>
            <person name="Sun Q."/>
            <person name="Mori K."/>
        </authorList>
    </citation>
    <scope>NUCLEOTIDE SEQUENCE [LARGE SCALE GENOMIC DNA]</scope>
    <source>
        <strain evidence="12 13">ATCC 51285</strain>
    </source>
</reference>
<dbReference type="Pfam" id="PF01926">
    <property type="entry name" value="MMR_HSR1"/>
    <property type="match status" value="2"/>
</dbReference>
<dbReference type="PROSITE" id="PS51712">
    <property type="entry name" value="G_ENGA"/>
    <property type="match status" value="2"/>
</dbReference>
<feature type="binding site" evidence="8">
    <location>
        <begin position="296"/>
        <end position="299"/>
    </location>
    <ligand>
        <name>GTP</name>
        <dbReference type="ChEBI" id="CHEBI:37565"/>
        <label>2</label>
    </ligand>
</feature>
<keyword evidence="12" id="KW-0378">Hydrolase</keyword>
<evidence type="ECO:0000256" key="1">
    <source>
        <dbReference type="ARBA" id="ARBA00008279"/>
    </source>
</evidence>
<evidence type="ECO:0000313" key="13">
    <source>
        <dbReference type="Proteomes" id="UP001589628"/>
    </source>
</evidence>
<dbReference type="CDD" id="cd01895">
    <property type="entry name" value="EngA2"/>
    <property type="match status" value="1"/>
</dbReference>
<evidence type="ECO:0000313" key="12">
    <source>
        <dbReference type="EMBL" id="MFB9887066.1"/>
    </source>
</evidence>
<dbReference type="Gene3D" id="3.40.50.300">
    <property type="entry name" value="P-loop containing nucleotide triphosphate hydrolases"/>
    <property type="match status" value="2"/>
</dbReference>
<feature type="domain" description="EngA-type G" evidence="11">
    <location>
        <begin position="178"/>
        <end position="351"/>
    </location>
</feature>
<dbReference type="InterPro" id="IPR032859">
    <property type="entry name" value="KH_dom-like"/>
</dbReference>
<dbReference type="EMBL" id="JBHLZN010000004">
    <property type="protein sequence ID" value="MFB9887066.1"/>
    <property type="molecule type" value="Genomic_DNA"/>
</dbReference>
<comment type="subunit">
    <text evidence="8">Associates with the 50S ribosomal subunit.</text>
</comment>
<dbReference type="SUPFAM" id="SSF52540">
    <property type="entry name" value="P-loop containing nucleoside triphosphate hydrolases"/>
    <property type="match status" value="2"/>
</dbReference>
<accession>A0ABV5ZCT7</accession>
<feature type="binding site" evidence="8">
    <location>
        <begin position="184"/>
        <end position="191"/>
    </location>
    <ligand>
        <name>GTP</name>
        <dbReference type="ChEBI" id="CHEBI:37565"/>
        <label>2</label>
    </ligand>
</feature>
<comment type="function">
    <text evidence="8 10">GTPase that plays an essential role in the late steps of ribosome biogenesis.</text>
</comment>
<gene>
    <name evidence="8 12" type="primary">der</name>
    <name evidence="12" type="ORF">ACFFLH_11665</name>
</gene>
<evidence type="ECO:0000259" key="11">
    <source>
        <dbReference type="PROSITE" id="PS51712"/>
    </source>
</evidence>
<evidence type="ECO:0000256" key="6">
    <source>
        <dbReference type="ARBA" id="ARBA00023134"/>
    </source>
</evidence>
<comment type="caution">
    <text evidence="12">The sequence shown here is derived from an EMBL/GenBank/DDBJ whole genome shotgun (WGS) entry which is preliminary data.</text>
</comment>
<keyword evidence="6 8" id="KW-0342">GTP-binding</keyword>
<feature type="binding site" evidence="8">
    <location>
        <begin position="231"/>
        <end position="235"/>
    </location>
    <ligand>
        <name>GTP</name>
        <dbReference type="ChEBI" id="CHEBI:37565"/>
        <label>2</label>
    </ligand>
</feature>
<evidence type="ECO:0000256" key="3">
    <source>
        <dbReference type="ARBA" id="ARBA00022517"/>
    </source>
</evidence>
<dbReference type="PANTHER" id="PTHR43834">
    <property type="entry name" value="GTPASE DER"/>
    <property type="match status" value="1"/>
</dbReference>
<dbReference type="RefSeq" id="WP_027314319.1">
    <property type="nucleotide sequence ID" value="NZ_JBHLZN010000004.1"/>
</dbReference>
<dbReference type="Gene3D" id="3.30.300.20">
    <property type="match status" value="1"/>
</dbReference>
<evidence type="ECO:0000256" key="4">
    <source>
        <dbReference type="ARBA" id="ARBA00022737"/>
    </source>
</evidence>
<evidence type="ECO:0000256" key="5">
    <source>
        <dbReference type="ARBA" id="ARBA00022741"/>
    </source>
</evidence>
<dbReference type="InterPro" id="IPR005225">
    <property type="entry name" value="Small_GTP-bd"/>
</dbReference>
<dbReference type="GO" id="GO:0016787">
    <property type="term" value="F:hydrolase activity"/>
    <property type="evidence" value="ECO:0007669"/>
    <property type="project" value="UniProtKB-KW"/>
</dbReference>
<dbReference type="InterPro" id="IPR016484">
    <property type="entry name" value="GTPase_Der"/>
</dbReference>
<evidence type="ECO:0000256" key="10">
    <source>
        <dbReference type="RuleBase" id="RU004481"/>
    </source>
</evidence>